<dbReference type="GO" id="GO:0003824">
    <property type="term" value="F:catalytic activity"/>
    <property type="evidence" value="ECO:0007669"/>
    <property type="project" value="InterPro"/>
</dbReference>
<name>A0A955IBZ9_9BACT</name>
<keyword evidence="1" id="KW-0227">DNA damage</keyword>
<comment type="caution">
    <text evidence="3">The sequence shown here is derived from an EMBL/GenBank/DDBJ whole genome shotgun (WGS) entry which is preliminary data.</text>
</comment>
<dbReference type="Proteomes" id="UP000745577">
    <property type="component" value="Unassembled WGS sequence"/>
</dbReference>
<dbReference type="PANTHER" id="PTHR42942">
    <property type="entry name" value="6-O-METHYLGUANINE DNA METHYLTRANSFERASE"/>
    <property type="match status" value="1"/>
</dbReference>
<dbReference type="Gene3D" id="1.10.10.10">
    <property type="entry name" value="Winged helix-like DNA-binding domain superfamily/Winged helix DNA-binding domain"/>
    <property type="match status" value="1"/>
</dbReference>
<dbReference type="CDD" id="cd06445">
    <property type="entry name" value="ATase"/>
    <property type="match status" value="1"/>
</dbReference>
<dbReference type="Pfam" id="PF01035">
    <property type="entry name" value="DNA_binding_1"/>
    <property type="match status" value="1"/>
</dbReference>
<dbReference type="InterPro" id="IPR036217">
    <property type="entry name" value="MethylDNA_cys_MeTrfase_DNAb"/>
</dbReference>
<dbReference type="PANTHER" id="PTHR42942:SF1">
    <property type="entry name" value="ALKYLTRANSFERASE-LIKE PROTEIN 1"/>
    <property type="match status" value="1"/>
</dbReference>
<dbReference type="InterPro" id="IPR014048">
    <property type="entry name" value="MethylDNA_cys_MeTrfase_DNA-bd"/>
</dbReference>
<evidence type="ECO:0000313" key="4">
    <source>
        <dbReference type="Proteomes" id="UP000745577"/>
    </source>
</evidence>
<sequence>MKTKSEFRKNVLKIVSSIPKGTVTNYGTVATLAGRPNAARVVGGILRSLTIEENDIPWWRVISKTGRISINQNIGGIEKEIQKEKLESEGIEVSMNYKINMRKYSWIIS</sequence>
<evidence type="ECO:0000259" key="2">
    <source>
        <dbReference type="Pfam" id="PF01035"/>
    </source>
</evidence>
<reference evidence="3" key="1">
    <citation type="submission" date="2020-04" db="EMBL/GenBank/DDBJ databases">
        <authorList>
            <person name="Zhang T."/>
        </authorList>
    </citation>
    <scope>NUCLEOTIDE SEQUENCE</scope>
    <source>
        <strain evidence="3">HKST-UBA15</strain>
    </source>
</reference>
<organism evidence="3 4">
    <name type="scientific">Candidatus Dojkabacteria bacterium</name>
    <dbReference type="NCBI Taxonomy" id="2099670"/>
    <lineage>
        <taxon>Bacteria</taxon>
        <taxon>Candidatus Dojkabacteria</taxon>
    </lineage>
</organism>
<protein>
    <submittedName>
        <fullName evidence="3">MGMT family protein</fullName>
    </submittedName>
</protein>
<dbReference type="InterPro" id="IPR052520">
    <property type="entry name" value="ATL_DNA_repair"/>
</dbReference>
<dbReference type="SUPFAM" id="SSF46767">
    <property type="entry name" value="Methylated DNA-protein cysteine methyltransferase, C-terminal domain"/>
    <property type="match status" value="1"/>
</dbReference>
<dbReference type="InterPro" id="IPR036388">
    <property type="entry name" value="WH-like_DNA-bd_sf"/>
</dbReference>
<gene>
    <name evidence="3" type="ORF">KC675_05330</name>
</gene>
<dbReference type="GO" id="GO:0006281">
    <property type="term" value="P:DNA repair"/>
    <property type="evidence" value="ECO:0007669"/>
    <property type="project" value="InterPro"/>
</dbReference>
<dbReference type="AlphaFoldDB" id="A0A955IBZ9"/>
<accession>A0A955IBZ9</accession>
<evidence type="ECO:0000313" key="3">
    <source>
        <dbReference type="EMBL" id="MCA9380573.1"/>
    </source>
</evidence>
<dbReference type="EMBL" id="JAGQLL010000090">
    <property type="protein sequence ID" value="MCA9380573.1"/>
    <property type="molecule type" value="Genomic_DNA"/>
</dbReference>
<feature type="domain" description="Methylated-DNA-[protein]-cysteine S-methyltransferase DNA binding" evidence="2">
    <location>
        <begin position="6"/>
        <end position="91"/>
    </location>
</feature>
<reference evidence="3" key="2">
    <citation type="journal article" date="2021" name="Microbiome">
        <title>Successional dynamics and alternative stable states in a saline activated sludge microbial community over 9 years.</title>
        <authorList>
            <person name="Wang Y."/>
            <person name="Ye J."/>
            <person name="Ju F."/>
            <person name="Liu L."/>
            <person name="Boyd J.A."/>
            <person name="Deng Y."/>
            <person name="Parks D.H."/>
            <person name="Jiang X."/>
            <person name="Yin X."/>
            <person name="Woodcroft B.J."/>
            <person name="Tyson G.W."/>
            <person name="Hugenholtz P."/>
            <person name="Polz M.F."/>
            <person name="Zhang T."/>
        </authorList>
    </citation>
    <scope>NUCLEOTIDE SEQUENCE</scope>
    <source>
        <strain evidence="3">HKST-UBA15</strain>
    </source>
</reference>
<evidence type="ECO:0000256" key="1">
    <source>
        <dbReference type="ARBA" id="ARBA00022763"/>
    </source>
</evidence>
<proteinExistence type="predicted"/>